<accession>A0AAN4UR48</accession>
<keyword evidence="1" id="KW-0732">Signal</keyword>
<keyword evidence="4" id="KW-1185">Reference proteome</keyword>
<protein>
    <submittedName>
        <fullName evidence="2">Uncharacterized protein</fullName>
    </submittedName>
</protein>
<sequence length="88" mass="8710">MKPGAALLLLALGAGPALAEGGPSPAQMRALAAAMTQAGCVLDAANQDAVLKSAGLTAAEAGMTLDALVRAHRVAQVAGPAYRLEDCR</sequence>
<name>A0AAN4UR48_9RHOB</name>
<proteinExistence type="predicted"/>
<gene>
    <name evidence="2" type="ORF">GCM10008024_16830</name>
    <name evidence="3" type="ORF">SAMN05444006_107146</name>
</gene>
<reference evidence="3 4" key="2">
    <citation type="submission" date="2016-10" db="EMBL/GenBank/DDBJ databases">
        <authorList>
            <person name="Varghese N."/>
            <person name="Submissions S."/>
        </authorList>
    </citation>
    <scope>NUCLEOTIDE SEQUENCE [LARGE SCALE GENOMIC DNA]</scope>
    <source>
        <strain evidence="3 4">DSM 24802</strain>
    </source>
</reference>
<feature type="signal peptide" evidence="1">
    <location>
        <begin position="1"/>
        <end position="19"/>
    </location>
</feature>
<evidence type="ECO:0000313" key="2">
    <source>
        <dbReference type="EMBL" id="GHE01422.1"/>
    </source>
</evidence>
<dbReference type="AlphaFoldDB" id="A0AAN4UR48"/>
<reference evidence="2" key="1">
    <citation type="journal article" date="2014" name="Int. J. Syst. Evol. Microbiol.">
        <title>Complete genome sequence of Corynebacterium casei LMG S-19264T (=DSM 44701T), isolated from a smear-ripened cheese.</title>
        <authorList>
            <consortium name="US DOE Joint Genome Institute (JGI-PGF)"/>
            <person name="Walter F."/>
            <person name="Albersmeier A."/>
            <person name="Kalinowski J."/>
            <person name="Ruckert C."/>
        </authorList>
    </citation>
    <scope>NUCLEOTIDE SEQUENCE</scope>
    <source>
        <strain evidence="2">CGMCC 1.10859</strain>
    </source>
</reference>
<dbReference type="EMBL" id="BNAB01000006">
    <property type="protein sequence ID" value="GHE01422.1"/>
    <property type="molecule type" value="Genomic_DNA"/>
</dbReference>
<organism evidence="2 5">
    <name type="scientific">Allgaiera indica</name>
    <dbReference type="NCBI Taxonomy" id="765699"/>
    <lineage>
        <taxon>Bacteria</taxon>
        <taxon>Pseudomonadati</taxon>
        <taxon>Pseudomonadota</taxon>
        <taxon>Alphaproteobacteria</taxon>
        <taxon>Rhodobacterales</taxon>
        <taxon>Paracoccaceae</taxon>
        <taxon>Allgaiera</taxon>
    </lineage>
</organism>
<dbReference type="Proteomes" id="UP000634647">
    <property type="component" value="Unassembled WGS sequence"/>
</dbReference>
<dbReference type="Proteomes" id="UP000199541">
    <property type="component" value="Unassembled WGS sequence"/>
</dbReference>
<dbReference type="EMBL" id="FNOB01000007">
    <property type="protein sequence ID" value="SDW86504.1"/>
    <property type="molecule type" value="Genomic_DNA"/>
</dbReference>
<reference evidence="2" key="3">
    <citation type="submission" date="2023-06" db="EMBL/GenBank/DDBJ databases">
        <authorList>
            <person name="Sun Q."/>
            <person name="Zhou Y."/>
        </authorList>
    </citation>
    <scope>NUCLEOTIDE SEQUENCE</scope>
    <source>
        <strain evidence="2">CGMCC 1.10859</strain>
    </source>
</reference>
<evidence type="ECO:0000313" key="4">
    <source>
        <dbReference type="Proteomes" id="UP000199541"/>
    </source>
</evidence>
<evidence type="ECO:0000313" key="3">
    <source>
        <dbReference type="EMBL" id="SDW86504.1"/>
    </source>
</evidence>
<comment type="caution">
    <text evidence="2">The sequence shown here is derived from an EMBL/GenBank/DDBJ whole genome shotgun (WGS) entry which is preliminary data.</text>
</comment>
<evidence type="ECO:0000256" key="1">
    <source>
        <dbReference type="SAM" id="SignalP"/>
    </source>
</evidence>
<feature type="chain" id="PRO_5042938706" evidence="1">
    <location>
        <begin position="20"/>
        <end position="88"/>
    </location>
</feature>
<dbReference type="RefSeq" id="WP_035844280.1">
    <property type="nucleotide sequence ID" value="NZ_BNAB01000006.1"/>
</dbReference>
<evidence type="ECO:0000313" key="5">
    <source>
        <dbReference type="Proteomes" id="UP000634647"/>
    </source>
</evidence>